<gene>
    <name evidence="1" type="ORF">D0T12_10760</name>
</gene>
<dbReference type="Proteomes" id="UP000262882">
    <property type="component" value="Unassembled WGS sequence"/>
</dbReference>
<sequence>MTIDRLERIMTRRGGMSPEEQQQILREVGGALLQVVPADWTEIHYTMGVTAELTSTQLEAVLENGEVIEIAPPNSPQKKLRELRAGMYQPGKGTWFSARYVIQRPTRYSVDFDFDNEPDFGMDIGFQPVPQTYTNDLKVFPRDDDHIPTWLRQKINEAEE</sequence>
<reference evidence="1 2" key="1">
    <citation type="submission" date="2018-08" db="EMBL/GenBank/DDBJ databases">
        <title>Actinomadura spongicola sp. nov., isolated from marine sponge Leucetta chagosensis.</title>
        <authorList>
            <person name="Li L."/>
            <person name="Lin H.W."/>
        </authorList>
    </citation>
    <scope>NUCLEOTIDE SEQUENCE [LARGE SCALE GENOMIC DNA]</scope>
    <source>
        <strain evidence="1 2">LHW52907</strain>
    </source>
</reference>
<comment type="caution">
    <text evidence="1">The sequence shown here is derived from an EMBL/GenBank/DDBJ whole genome shotgun (WGS) entry which is preliminary data.</text>
</comment>
<dbReference type="RefSeq" id="WP_117399360.1">
    <property type="nucleotide sequence ID" value="NZ_QVNQ01000003.1"/>
</dbReference>
<dbReference type="SUPFAM" id="SSF160424">
    <property type="entry name" value="BH3703-like"/>
    <property type="match status" value="1"/>
</dbReference>
<dbReference type="AlphaFoldDB" id="A0A372GJG5"/>
<organism evidence="1 2">
    <name type="scientific">Actinomadura spongiicola</name>
    <dbReference type="NCBI Taxonomy" id="2303421"/>
    <lineage>
        <taxon>Bacteria</taxon>
        <taxon>Bacillati</taxon>
        <taxon>Actinomycetota</taxon>
        <taxon>Actinomycetes</taxon>
        <taxon>Streptosporangiales</taxon>
        <taxon>Thermomonosporaceae</taxon>
        <taxon>Actinomadura</taxon>
    </lineage>
</organism>
<accession>A0A372GJG5</accession>
<dbReference type="OrthoDB" id="6957847at2"/>
<dbReference type="EMBL" id="QVNQ01000003">
    <property type="protein sequence ID" value="RFS85504.1"/>
    <property type="molecule type" value="Genomic_DNA"/>
</dbReference>
<keyword evidence="2" id="KW-1185">Reference proteome</keyword>
<dbReference type="InterPro" id="IPR036170">
    <property type="entry name" value="YezG-like_sf"/>
</dbReference>
<protein>
    <submittedName>
        <fullName evidence="1">Uncharacterized protein</fullName>
    </submittedName>
</protein>
<evidence type="ECO:0000313" key="2">
    <source>
        <dbReference type="Proteomes" id="UP000262882"/>
    </source>
</evidence>
<evidence type="ECO:0000313" key="1">
    <source>
        <dbReference type="EMBL" id="RFS85504.1"/>
    </source>
</evidence>
<name>A0A372GJG5_9ACTN</name>
<proteinExistence type="predicted"/>